<dbReference type="EMBL" id="JAUIZM010000022">
    <property type="protein sequence ID" value="KAK1351890.1"/>
    <property type="molecule type" value="Genomic_DNA"/>
</dbReference>
<evidence type="ECO:0000256" key="3">
    <source>
        <dbReference type="ARBA" id="ARBA00022946"/>
    </source>
</evidence>
<dbReference type="GO" id="GO:0003676">
    <property type="term" value="F:nucleic acid binding"/>
    <property type="evidence" value="ECO:0007669"/>
    <property type="project" value="InterPro"/>
</dbReference>
<dbReference type="PANTHER" id="PTHR13068:SF166">
    <property type="entry name" value="TRANSCRIPTION TERMINATION FACTOR MTERF15, MITOCHONDRIAL-LIKE"/>
    <property type="match status" value="1"/>
</dbReference>
<proteinExistence type="inferred from homology"/>
<dbReference type="Gene3D" id="1.25.70.10">
    <property type="entry name" value="Transcription termination factor 3, mitochondrial"/>
    <property type="match status" value="1"/>
</dbReference>
<dbReference type="PANTHER" id="PTHR13068">
    <property type="entry name" value="CGI-12 PROTEIN-RELATED"/>
    <property type="match status" value="1"/>
</dbReference>
<keyword evidence="2" id="KW-0806">Transcription termination</keyword>
<evidence type="ECO:0000256" key="1">
    <source>
        <dbReference type="ARBA" id="ARBA00007692"/>
    </source>
</evidence>
<evidence type="ECO:0000313" key="5">
    <source>
        <dbReference type="Proteomes" id="UP001237642"/>
    </source>
</evidence>
<evidence type="ECO:0000313" key="4">
    <source>
        <dbReference type="EMBL" id="KAK1351890.1"/>
    </source>
</evidence>
<reference evidence="4" key="2">
    <citation type="submission" date="2023-05" db="EMBL/GenBank/DDBJ databases">
        <authorList>
            <person name="Schelkunov M.I."/>
        </authorList>
    </citation>
    <scope>NUCLEOTIDE SEQUENCE</scope>
    <source>
        <strain evidence="4">Hsosn_3</strain>
        <tissue evidence="4">Leaf</tissue>
    </source>
</reference>
<name>A0AAD8GN66_9APIA</name>
<dbReference type="SMART" id="SM00733">
    <property type="entry name" value="Mterf"/>
    <property type="match status" value="5"/>
</dbReference>
<reference evidence="4" key="1">
    <citation type="submission" date="2023-02" db="EMBL/GenBank/DDBJ databases">
        <title>Genome of toxic invasive species Heracleum sosnowskyi carries increased number of genes despite the absence of recent whole-genome duplications.</title>
        <authorList>
            <person name="Schelkunov M."/>
            <person name="Shtratnikova V."/>
            <person name="Makarenko M."/>
            <person name="Klepikova A."/>
            <person name="Omelchenko D."/>
            <person name="Novikova G."/>
            <person name="Obukhova E."/>
            <person name="Bogdanov V."/>
            <person name="Penin A."/>
            <person name="Logacheva M."/>
        </authorList>
    </citation>
    <scope>NUCLEOTIDE SEQUENCE</scope>
    <source>
        <strain evidence="4">Hsosn_3</strain>
        <tissue evidence="4">Leaf</tissue>
    </source>
</reference>
<dbReference type="AlphaFoldDB" id="A0AAD8GN66"/>
<organism evidence="4 5">
    <name type="scientific">Heracleum sosnowskyi</name>
    <dbReference type="NCBI Taxonomy" id="360622"/>
    <lineage>
        <taxon>Eukaryota</taxon>
        <taxon>Viridiplantae</taxon>
        <taxon>Streptophyta</taxon>
        <taxon>Embryophyta</taxon>
        <taxon>Tracheophyta</taxon>
        <taxon>Spermatophyta</taxon>
        <taxon>Magnoliopsida</taxon>
        <taxon>eudicotyledons</taxon>
        <taxon>Gunneridae</taxon>
        <taxon>Pentapetalae</taxon>
        <taxon>asterids</taxon>
        <taxon>campanulids</taxon>
        <taxon>Apiales</taxon>
        <taxon>Apiaceae</taxon>
        <taxon>Apioideae</taxon>
        <taxon>apioid superclade</taxon>
        <taxon>Tordylieae</taxon>
        <taxon>Tordyliinae</taxon>
        <taxon>Heracleum</taxon>
    </lineage>
</organism>
<dbReference type="Pfam" id="PF02536">
    <property type="entry name" value="mTERF"/>
    <property type="match status" value="2"/>
</dbReference>
<comment type="caution">
    <text evidence="4">The sequence shown here is derived from an EMBL/GenBank/DDBJ whole genome shotgun (WGS) entry which is preliminary data.</text>
</comment>
<dbReference type="InterPro" id="IPR038538">
    <property type="entry name" value="MTERF_sf"/>
</dbReference>
<dbReference type="FunFam" id="1.25.70.10:FF:000001">
    <property type="entry name" value="Mitochondrial transcription termination factor-like"/>
    <property type="match status" value="1"/>
</dbReference>
<keyword evidence="2" id="KW-0804">Transcription</keyword>
<dbReference type="GO" id="GO:0006353">
    <property type="term" value="P:DNA-templated transcription termination"/>
    <property type="evidence" value="ECO:0007669"/>
    <property type="project" value="UniProtKB-KW"/>
</dbReference>
<keyword evidence="2" id="KW-0805">Transcription regulation</keyword>
<protein>
    <submittedName>
        <fullName evidence="4">Transcription termination factor like</fullName>
    </submittedName>
</protein>
<evidence type="ECO:0000256" key="2">
    <source>
        <dbReference type="ARBA" id="ARBA00022472"/>
    </source>
</evidence>
<comment type="similarity">
    <text evidence="1">Belongs to the mTERF family.</text>
</comment>
<accession>A0AAD8GN66</accession>
<dbReference type="InterPro" id="IPR003690">
    <property type="entry name" value="MTERF"/>
</dbReference>
<keyword evidence="3" id="KW-0809">Transit peptide</keyword>
<keyword evidence="5" id="KW-1185">Reference proteome</keyword>
<dbReference type="Proteomes" id="UP001237642">
    <property type="component" value="Unassembled WGS sequence"/>
</dbReference>
<gene>
    <name evidence="4" type="ORF">POM88_053895</name>
</gene>
<sequence length="377" mass="43388">MSIYICKNISTHLKCLSNLLHFQYHFISSFTTNSSIQDSFTVSYLIHSCGLSSENALIASRNVKLKTPKKADLVVALFKKHGFTDAQIENVVKKFPSVLLSNFEKTIMPKLEYFSSKGVSRTELAKFVSGSPGVLRKSLEKKIIPTWNSFESLLISSERTFAATKRFFNSRWACDLEARLIPNIKILREFGVLESNIVSLLTKQPSVFMIDSDMFRMTVERVEEMGFSPQRLKFVFAVCALRGMTKSTWERKVEICKKWGWSEEDVYVAFEKHPWCMMVSEDKMSSVMDMVINKAGFEPSDIVQRPKSLTCSLEKRIVPRCLVYQDLLERGLITKKWSLRVLLEVPEKEFLKKITMCSNEAAPELLKLYKDKLELKM</sequence>